<accession>A0A926ZK82</accession>
<dbReference type="EMBL" id="JACJPW010000124">
    <property type="protein sequence ID" value="MBD2185499.1"/>
    <property type="molecule type" value="Genomic_DNA"/>
</dbReference>
<evidence type="ECO:0000313" key="1">
    <source>
        <dbReference type="EMBL" id="MBD2185499.1"/>
    </source>
</evidence>
<protein>
    <submittedName>
        <fullName evidence="1">Uncharacterized protein</fullName>
    </submittedName>
</protein>
<gene>
    <name evidence="1" type="ORF">H6G03_31255</name>
</gene>
<reference evidence="1" key="2">
    <citation type="submission" date="2020-08" db="EMBL/GenBank/DDBJ databases">
        <authorList>
            <person name="Chen M."/>
            <person name="Teng W."/>
            <person name="Zhao L."/>
            <person name="Hu C."/>
            <person name="Zhou Y."/>
            <person name="Han B."/>
            <person name="Song L."/>
            <person name="Shu W."/>
        </authorList>
    </citation>
    <scope>NUCLEOTIDE SEQUENCE</scope>
    <source>
        <strain evidence="1">FACHB-1375</strain>
    </source>
</reference>
<dbReference type="Proteomes" id="UP000641646">
    <property type="component" value="Unassembled WGS sequence"/>
</dbReference>
<dbReference type="RefSeq" id="WP_190473874.1">
    <property type="nucleotide sequence ID" value="NZ_JACJPW010000124.1"/>
</dbReference>
<keyword evidence="2" id="KW-1185">Reference proteome</keyword>
<reference evidence="1" key="1">
    <citation type="journal article" date="2015" name="ISME J.">
        <title>Draft Genome Sequence of Streptomyces incarnatus NRRL8089, which Produces the Nucleoside Antibiotic Sinefungin.</title>
        <authorList>
            <person name="Oshima K."/>
            <person name="Hattori M."/>
            <person name="Shimizu H."/>
            <person name="Fukuda K."/>
            <person name="Nemoto M."/>
            <person name="Inagaki K."/>
            <person name="Tamura T."/>
        </authorList>
    </citation>
    <scope>NUCLEOTIDE SEQUENCE</scope>
    <source>
        <strain evidence="1">FACHB-1375</strain>
    </source>
</reference>
<organism evidence="1 2">
    <name type="scientific">Aerosakkonema funiforme FACHB-1375</name>
    <dbReference type="NCBI Taxonomy" id="2949571"/>
    <lineage>
        <taxon>Bacteria</taxon>
        <taxon>Bacillati</taxon>
        <taxon>Cyanobacteriota</taxon>
        <taxon>Cyanophyceae</taxon>
        <taxon>Oscillatoriophycideae</taxon>
        <taxon>Aerosakkonematales</taxon>
        <taxon>Aerosakkonemataceae</taxon>
        <taxon>Aerosakkonema</taxon>
    </lineage>
</organism>
<evidence type="ECO:0000313" key="2">
    <source>
        <dbReference type="Proteomes" id="UP000641646"/>
    </source>
</evidence>
<dbReference type="AlphaFoldDB" id="A0A926ZK82"/>
<sequence length="57" mass="6262">MPSVVVAETFKCCNLSLPHQAAEMALFAYICGNYAARLAKLLLSQYAEVFSRSAHLL</sequence>
<name>A0A926ZK82_9CYAN</name>
<proteinExistence type="predicted"/>
<comment type="caution">
    <text evidence="1">The sequence shown here is derived from an EMBL/GenBank/DDBJ whole genome shotgun (WGS) entry which is preliminary data.</text>
</comment>